<dbReference type="InterPro" id="IPR024370">
    <property type="entry name" value="PBP_domain"/>
</dbReference>
<dbReference type="CDD" id="cd13653">
    <property type="entry name" value="PBP2_phosphate_like_1"/>
    <property type="match status" value="1"/>
</dbReference>
<dbReference type="PANTHER" id="PTHR30570:SF1">
    <property type="entry name" value="PHOSPHATE-BINDING PROTEIN PSTS"/>
    <property type="match status" value="1"/>
</dbReference>
<name>A0A6M0RLH5_9CYAN</name>
<dbReference type="SUPFAM" id="SSF53850">
    <property type="entry name" value="Periplasmic binding protein-like II"/>
    <property type="match status" value="1"/>
</dbReference>
<dbReference type="Gene3D" id="3.40.190.10">
    <property type="entry name" value="Periplasmic binding protein-like II"/>
    <property type="match status" value="2"/>
</dbReference>
<dbReference type="Proteomes" id="UP000481033">
    <property type="component" value="Unassembled WGS sequence"/>
</dbReference>
<dbReference type="EMBL" id="QXHD01000004">
    <property type="protein sequence ID" value="NEZ57107.1"/>
    <property type="molecule type" value="Genomic_DNA"/>
</dbReference>
<dbReference type="InterPro" id="IPR050811">
    <property type="entry name" value="Phosphate_ABC_transporter"/>
</dbReference>
<gene>
    <name evidence="3" type="ORF">DXZ20_15760</name>
</gene>
<dbReference type="PANTHER" id="PTHR30570">
    <property type="entry name" value="PERIPLASMIC PHOSPHATE BINDING COMPONENT OF PHOSPHATE ABC TRANSPORTER"/>
    <property type="match status" value="1"/>
</dbReference>
<keyword evidence="1" id="KW-0732">Signal</keyword>
<dbReference type="RefSeq" id="WP_163699142.1">
    <property type="nucleotide sequence ID" value="NZ_QXHD01000004.1"/>
</dbReference>
<accession>A0A6M0RLH5</accession>
<dbReference type="Pfam" id="PF12849">
    <property type="entry name" value="PBP_like_2"/>
    <property type="match status" value="1"/>
</dbReference>
<evidence type="ECO:0000259" key="2">
    <source>
        <dbReference type="Pfam" id="PF12849"/>
    </source>
</evidence>
<sequence>MVQTLDLKRLGLIALTLAGLSACSPPTESADGELQGKVILTGSSTVAPLASELGKRFEQEHPEVRVDVQTGGSSRGLADARSGQADIGMMSRDLAADETDVTAYAVARDGVAMIIHADNPVTELSPEQVIDIYTGGITQWSAVDGDDTPVSVVNKAEGRSTLEVFLKHFKLENSDIAAQVIIGDNEQGIKTITGNPDAIGYVSIGAAENSIARGAPLKLLPLEGINPSTASVQDGSFPLSRTLNFVTKGEPETLTKAFIDFAQSPEVHDIVEQQNFVPIDFSQ</sequence>
<organism evidence="3 4">
    <name type="scientific">Adonisia turfae CCMR0081</name>
    <dbReference type="NCBI Taxonomy" id="2292702"/>
    <lineage>
        <taxon>Bacteria</taxon>
        <taxon>Bacillati</taxon>
        <taxon>Cyanobacteriota</taxon>
        <taxon>Adonisia</taxon>
        <taxon>Adonisia turfae</taxon>
    </lineage>
</organism>
<comment type="caution">
    <text evidence="3">The sequence shown here is derived from an EMBL/GenBank/DDBJ whole genome shotgun (WGS) entry which is preliminary data.</text>
</comment>
<feature type="domain" description="PBP" evidence="2">
    <location>
        <begin position="29"/>
        <end position="266"/>
    </location>
</feature>
<keyword evidence="4" id="KW-1185">Reference proteome</keyword>
<proteinExistence type="predicted"/>
<evidence type="ECO:0000256" key="1">
    <source>
        <dbReference type="ARBA" id="ARBA00022729"/>
    </source>
</evidence>
<reference evidence="3 4" key="1">
    <citation type="journal article" date="2020" name="Microb. Ecol.">
        <title>Ecogenomics of the Marine Benthic Filamentous Cyanobacterium Adonisia.</title>
        <authorList>
            <person name="Walter J.M."/>
            <person name="Coutinho F.H."/>
            <person name="Leomil L."/>
            <person name="Hargreaves P.I."/>
            <person name="Campeao M.E."/>
            <person name="Vieira V.V."/>
            <person name="Silva B.S."/>
            <person name="Fistarol G.O."/>
            <person name="Salomon P.S."/>
            <person name="Sawabe T."/>
            <person name="Mino S."/>
            <person name="Hosokawa M."/>
            <person name="Miyashita H."/>
            <person name="Maruyama F."/>
            <person name="van Verk M.C."/>
            <person name="Dutilh B.E."/>
            <person name="Thompson C.C."/>
            <person name="Thompson F.L."/>
        </authorList>
    </citation>
    <scope>NUCLEOTIDE SEQUENCE [LARGE SCALE GENOMIC DNA]</scope>
    <source>
        <strain evidence="3 4">CCMR0081</strain>
    </source>
</reference>
<dbReference type="AlphaFoldDB" id="A0A6M0RLH5"/>
<evidence type="ECO:0000313" key="3">
    <source>
        <dbReference type="EMBL" id="NEZ57107.1"/>
    </source>
</evidence>
<protein>
    <submittedName>
        <fullName evidence="3">Phosphate ABC transporter substrate-binding protein</fullName>
    </submittedName>
</protein>
<evidence type="ECO:0000313" key="4">
    <source>
        <dbReference type="Proteomes" id="UP000481033"/>
    </source>
</evidence>